<feature type="domain" description="F5/8 type C" evidence="2">
    <location>
        <begin position="25"/>
        <end position="188"/>
    </location>
</feature>
<dbReference type="PANTHER" id="PTHR24543:SF291">
    <property type="entry name" value="SMOKE ALARM, ISOFORM D"/>
    <property type="match status" value="1"/>
</dbReference>
<dbReference type="GeneID" id="106154813"/>
<dbReference type="PANTHER" id="PTHR24543">
    <property type="entry name" value="MULTICOPPER OXIDASE-RELATED"/>
    <property type="match status" value="1"/>
</dbReference>
<feature type="chain" id="PRO_5010208159" evidence="1">
    <location>
        <begin position="22"/>
        <end position="199"/>
    </location>
</feature>
<dbReference type="SMART" id="SM00231">
    <property type="entry name" value="FA58C"/>
    <property type="match status" value="1"/>
</dbReference>
<keyword evidence="3" id="KW-1185">Reference proteome</keyword>
<dbReference type="PROSITE" id="PS50022">
    <property type="entry name" value="FA58C_3"/>
    <property type="match status" value="1"/>
</dbReference>
<dbReference type="RefSeq" id="XP_013384767.1">
    <property type="nucleotide sequence ID" value="XM_013529313.1"/>
</dbReference>
<protein>
    <submittedName>
        <fullName evidence="4">Lactadherin-like</fullName>
    </submittedName>
</protein>
<reference evidence="4" key="1">
    <citation type="submission" date="2025-08" db="UniProtKB">
        <authorList>
            <consortium name="RefSeq"/>
        </authorList>
    </citation>
    <scope>IDENTIFICATION</scope>
    <source>
        <tissue evidence="4">Gonads</tissue>
    </source>
</reference>
<accession>A0A1S3HFB6</accession>
<dbReference type="InterPro" id="IPR008979">
    <property type="entry name" value="Galactose-bd-like_sf"/>
</dbReference>
<evidence type="ECO:0000256" key="1">
    <source>
        <dbReference type="SAM" id="SignalP"/>
    </source>
</evidence>
<keyword evidence="1" id="KW-0732">Signal</keyword>
<dbReference type="Gene3D" id="2.60.120.260">
    <property type="entry name" value="Galactose-binding domain-like"/>
    <property type="match status" value="1"/>
</dbReference>
<dbReference type="Proteomes" id="UP000085678">
    <property type="component" value="Unplaced"/>
</dbReference>
<dbReference type="PROSITE" id="PS01285">
    <property type="entry name" value="FA58C_1"/>
    <property type="match status" value="1"/>
</dbReference>
<dbReference type="Pfam" id="PF00754">
    <property type="entry name" value="F5_F8_type_C"/>
    <property type="match status" value="1"/>
</dbReference>
<dbReference type="InParanoid" id="A0A1S3HFB6"/>
<proteinExistence type="predicted"/>
<dbReference type="AlphaFoldDB" id="A0A1S3HFB6"/>
<name>A0A1S3HFB6_LINAN</name>
<sequence length="199" mass="21884">MGALLPFTLALLFINIAPAHGGTGCSELLVSGKHPIPDSSITASTSYPHTNSACCLNHFPHRSRINLVTDKNGNGGWSSLTQDDKQWLQFDLGFSRKITGVITKGRQGYSSAGKGQYVTAYRLYYGNATDDMAMFVDNDFQPVIFDGNWDTVTPQVRDLDPPIYARYVRINPVKWNSHPSMRADLLGCPLTKDTNSIIG</sequence>
<organism evidence="3 4">
    <name type="scientific">Lingula anatina</name>
    <name type="common">Brachiopod</name>
    <name type="synonym">Lingula unguis</name>
    <dbReference type="NCBI Taxonomy" id="7574"/>
    <lineage>
        <taxon>Eukaryota</taxon>
        <taxon>Metazoa</taxon>
        <taxon>Spiralia</taxon>
        <taxon>Lophotrochozoa</taxon>
        <taxon>Brachiopoda</taxon>
        <taxon>Linguliformea</taxon>
        <taxon>Lingulata</taxon>
        <taxon>Lingulida</taxon>
        <taxon>Linguloidea</taxon>
        <taxon>Lingulidae</taxon>
        <taxon>Lingula</taxon>
    </lineage>
</organism>
<gene>
    <name evidence="4" type="primary">LOC106154813</name>
</gene>
<dbReference type="CDD" id="cd00057">
    <property type="entry name" value="FA58C"/>
    <property type="match status" value="1"/>
</dbReference>
<evidence type="ECO:0000313" key="3">
    <source>
        <dbReference type="Proteomes" id="UP000085678"/>
    </source>
</evidence>
<dbReference type="OrthoDB" id="10028859at2759"/>
<evidence type="ECO:0000259" key="2">
    <source>
        <dbReference type="PROSITE" id="PS50022"/>
    </source>
</evidence>
<dbReference type="KEGG" id="lak:106154813"/>
<dbReference type="SUPFAM" id="SSF49785">
    <property type="entry name" value="Galactose-binding domain-like"/>
    <property type="match status" value="1"/>
</dbReference>
<dbReference type="InterPro" id="IPR000421">
    <property type="entry name" value="FA58C"/>
</dbReference>
<evidence type="ECO:0000313" key="4">
    <source>
        <dbReference type="RefSeq" id="XP_013384767.1"/>
    </source>
</evidence>
<feature type="signal peptide" evidence="1">
    <location>
        <begin position="1"/>
        <end position="21"/>
    </location>
</feature>